<evidence type="ECO:0000313" key="3">
    <source>
        <dbReference type="Proteomes" id="UP000597444"/>
    </source>
</evidence>
<evidence type="ECO:0000313" key="2">
    <source>
        <dbReference type="EMBL" id="GHO97150.1"/>
    </source>
</evidence>
<protein>
    <recommendedName>
        <fullName evidence="1">VOC domain-containing protein</fullName>
    </recommendedName>
</protein>
<dbReference type="RefSeq" id="WP_220207731.1">
    <property type="nucleotide sequence ID" value="NZ_BNJK01000001.1"/>
</dbReference>
<dbReference type="PROSITE" id="PS51819">
    <property type="entry name" value="VOC"/>
    <property type="match status" value="1"/>
</dbReference>
<dbReference type="InterPro" id="IPR029068">
    <property type="entry name" value="Glyas_Bleomycin-R_OHBP_Dase"/>
</dbReference>
<dbReference type="Pfam" id="PF00903">
    <property type="entry name" value="Glyoxalase"/>
    <property type="match status" value="1"/>
</dbReference>
<sequence length="124" mass="13600">MPLKIGTIMLYVSDVARSKEFYTRVLNAKVLPDFASEGFALLQLPDSPPLALFAVSGGLPPGVSATPGGFELDLEVEDLEATYKDWEEKKVELITEIFGQGGVRLFYGKDPDGHLLAVYHQDRA</sequence>
<name>A0A8J3N684_9CHLR</name>
<dbReference type="Proteomes" id="UP000597444">
    <property type="component" value="Unassembled WGS sequence"/>
</dbReference>
<proteinExistence type="predicted"/>
<dbReference type="Gene3D" id="3.10.180.10">
    <property type="entry name" value="2,3-Dihydroxybiphenyl 1,2-Dioxygenase, domain 1"/>
    <property type="match status" value="1"/>
</dbReference>
<dbReference type="EMBL" id="BNJK01000001">
    <property type="protein sequence ID" value="GHO97150.1"/>
    <property type="molecule type" value="Genomic_DNA"/>
</dbReference>
<gene>
    <name evidence="2" type="ORF">KSF_071980</name>
</gene>
<keyword evidence="3" id="KW-1185">Reference proteome</keyword>
<evidence type="ECO:0000259" key="1">
    <source>
        <dbReference type="PROSITE" id="PS51819"/>
    </source>
</evidence>
<reference evidence="2" key="1">
    <citation type="submission" date="2020-10" db="EMBL/GenBank/DDBJ databases">
        <title>Taxonomic study of unclassified bacteria belonging to the class Ktedonobacteria.</title>
        <authorList>
            <person name="Yabe S."/>
            <person name="Wang C.M."/>
            <person name="Zheng Y."/>
            <person name="Sakai Y."/>
            <person name="Cavaletti L."/>
            <person name="Monciardini P."/>
            <person name="Donadio S."/>
        </authorList>
    </citation>
    <scope>NUCLEOTIDE SEQUENCE</scope>
    <source>
        <strain evidence="2">ID150040</strain>
    </source>
</reference>
<dbReference type="InterPro" id="IPR037523">
    <property type="entry name" value="VOC_core"/>
</dbReference>
<feature type="domain" description="VOC" evidence="1">
    <location>
        <begin position="4"/>
        <end position="121"/>
    </location>
</feature>
<accession>A0A8J3N684</accession>
<dbReference type="SUPFAM" id="SSF54593">
    <property type="entry name" value="Glyoxalase/Bleomycin resistance protein/Dihydroxybiphenyl dioxygenase"/>
    <property type="match status" value="1"/>
</dbReference>
<organism evidence="2 3">
    <name type="scientific">Reticulibacter mediterranei</name>
    <dbReference type="NCBI Taxonomy" id="2778369"/>
    <lineage>
        <taxon>Bacteria</taxon>
        <taxon>Bacillati</taxon>
        <taxon>Chloroflexota</taxon>
        <taxon>Ktedonobacteria</taxon>
        <taxon>Ktedonobacterales</taxon>
        <taxon>Reticulibacteraceae</taxon>
        <taxon>Reticulibacter</taxon>
    </lineage>
</organism>
<dbReference type="AlphaFoldDB" id="A0A8J3N684"/>
<dbReference type="InterPro" id="IPR004360">
    <property type="entry name" value="Glyas_Fos-R_dOase_dom"/>
</dbReference>
<comment type="caution">
    <text evidence="2">The sequence shown here is derived from an EMBL/GenBank/DDBJ whole genome shotgun (WGS) entry which is preliminary data.</text>
</comment>